<evidence type="ECO:0000313" key="3">
    <source>
        <dbReference type="EMBL" id="HIZ01479.1"/>
    </source>
</evidence>
<dbReference type="Proteomes" id="UP000824023">
    <property type="component" value="Unassembled WGS sequence"/>
</dbReference>
<reference evidence="3" key="2">
    <citation type="submission" date="2021-04" db="EMBL/GenBank/DDBJ databases">
        <authorList>
            <person name="Gilroy R."/>
        </authorList>
    </citation>
    <scope>NUCLEOTIDE SEQUENCE</scope>
    <source>
        <strain evidence="3">ChiHjej12B11-24981</strain>
    </source>
</reference>
<organism evidence="3 4">
    <name type="scientific">Candidatus Bacteroides merdipullorum</name>
    <dbReference type="NCBI Taxonomy" id="2838474"/>
    <lineage>
        <taxon>Bacteria</taxon>
        <taxon>Pseudomonadati</taxon>
        <taxon>Bacteroidota</taxon>
        <taxon>Bacteroidia</taxon>
        <taxon>Bacteroidales</taxon>
        <taxon>Bacteroidaceae</taxon>
        <taxon>Bacteroides</taxon>
    </lineage>
</organism>
<proteinExistence type="predicted"/>
<feature type="chain" id="PRO_5038801721" evidence="2">
    <location>
        <begin position="23"/>
        <end position="69"/>
    </location>
</feature>
<evidence type="ECO:0000256" key="2">
    <source>
        <dbReference type="SAM" id="SignalP"/>
    </source>
</evidence>
<feature type="signal peptide" evidence="2">
    <location>
        <begin position="1"/>
        <end position="22"/>
    </location>
</feature>
<name>A0A9D2CXE3_9BACE</name>
<gene>
    <name evidence="3" type="ORF">H9819_04390</name>
</gene>
<comment type="caution">
    <text evidence="3">The sequence shown here is derived from an EMBL/GenBank/DDBJ whole genome shotgun (WGS) entry which is preliminary data.</text>
</comment>
<keyword evidence="2" id="KW-0732">Signal</keyword>
<protein>
    <submittedName>
        <fullName evidence="3">Uncharacterized protein</fullName>
    </submittedName>
</protein>
<accession>A0A9D2CXE3</accession>
<reference evidence="3" key="1">
    <citation type="journal article" date="2021" name="PeerJ">
        <title>Extensive microbial diversity within the chicken gut microbiome revealed by metagenomics and culture.</title>
        <authorList>
            <person name="Gilroy R."/>
            <person name="Ravi A."/>
            <person name="Getino M."/>
            <person name="Pursley I."/>
            <person name="Horton D.L."/>
            <person name="Alikhan N.F."/>
            <person name="Baker D."/>
            <person name="Gharbi K."/>
            <person name="Hall N."/>
            <person name="Watson M."/>
            <person name="Adriaenssens E.M."/>
            <person name="Foster-Nyarko E."/>
            <person name="Jarju S."/>
            <person name="Secka A."/>
            <person name="Antonio M."/>
            <person name="Oren A."/>
            <person name="Chaudhuri R.R."/>
            <person name="La Ragione R."/>
            <person name="Hildebrand F."/>
            <person name="Pallen M.J."/>
        </authorList>
    </citation>
    <scope>NUCLEOTIDE SEQUENCE</scope>
    <source>
        <strain evidence="3">ChiHjej12B11-24981</strain>
    </source>
</reference>
<evidence type="ECO:0000256" key="1">
    <source>
        <dbReference type="SAM" id="MobiDB-lite"/>
    </source>
</evidence>
<evidence type="ECO:0000313" key="4">
    <source>
        <dbReference type="Proteomes" id="UP000824023"/>
    </source>
</evidence>
<dbReference type="PROSITE" id="PS51257">
    <property type="entry name" value="PROKAR_LIPOPROTEIN"/>
    <property type="match status" value="1"/>
</dbReference>
<sequence length="69" mass="6976">MKKLLLLAAAACLCWGQAPASAAGGCGEARRMTRSGACSPDAQEPFPVRTTGTPLVRSGRAAQADGMKG</sequence>
<dbReference type="AlphaFoldDB" id="A0A9D2CXE3"/>
<dbReference type="EMBL" id="DXCK01000062">
    <property type="protein sequence ID" value="HIZ01479.1"/>
    <property type="molecule type" value="Genomic_DNA"/>
</dbReference>
<feature type="region of interest" description="Disordered" evidence="1">
    <location>
        <begin position="32"/>
        <end position="69"/>
    </location>
</feature>